<evidence type="ECO:0000313" key="7">
    <source>
        <dbReference type="EMBL" id="NEW72677.1"/>
    </source>
</evidence>
<sequence>MTISATPVGTRFTGPYYVRGEDGYEAARLARIFSTRHPKRYPAAILVPHTEQDIIEGVRLAQEQGWQVGVRAGGHSFPVWGMRDNALLIDLGEFKEMEYDHETHIVSVTPAVQGGVELNTYLQPHGRFFAGGRCPTVGVGGFLLQGGIGWNFRGWGWAVERLVAIDVVTAAGELVRADESQNADLFWAARGCGPGFPGLITRFHIHTRAIPQALTTTKQFFPIERYAEVLAWLNEAQKAMPKDNDLLGISFQPDFEIPGHSGGYVFGISATAYCDTAEEAQTILAPLADNPFLTDALLVVPPTPTTLADEYAFVDAAHPAGYRYRVESAWVDGPHTDIASALKMLVAERPIHEKGYTFFQYALPIDGPDIAMSMRTDLMVGAYIIYSNPEDDEHYRQWALDAMKPLEPYSVGQYWGDSDQEHREVRCLTDEAWSRVRDVRRAWDPDQRFVDYLAGPDGYQNRNGWQEA</sequence>
<keyword evidence="8" id="KW-1185">Reference proteome</keyword>
<reference evidence="7" key="1">
    <citation type="submission" date="2020-02" db="EMBL/GenBank/DDBJ databases">
        <title>A new Streptomyces sp. for controlling soil-borne diseases.</title>
        <authorList>
            <person name="Li X."/>
            <person name="Tian Y."/>
            <person name="Gao K."/>
        </authorList>
    </citation>
    <scope>NUCLEOTIDE SEQUENCE [LARGE SCALE GENOMIC DNA]</scope>
    <source>
        <strain evidence="7">0250</strain>
    </source>
</reference>
<dbReference type="Gene3D" id="3.30.465.10">
    <property type="match status" value="1"/>
</dbReference>
<dbReference type="InterPro" id="IPR016167">
    <property type="entry name" value="FAD-bd_PCMH_sub1"/>
</dbReference>
<organism evidence="7 8">
    <name type="scientific">Streptomyces rhizosphaericus</name>
    <dbReference type="NCBI Taxonomy" id="114699"/>
    <lineage>
        <taxon>Bacteria</taxon>
        <taxon>Bacillati</taxon>
        <taxon>Actinomycetota</taxon>
        <taxon>Actinomycetes</taxon>
        <taxon>Kitasatosporales</taxon>
        <taxon>Streptomycetaceae</taxon>
        <taxon>Streptomyces</taxon>
        <taxon>Streptomyces violaceusniger group</taxon>
    </lineage>
</organism>
<dbReference type="InterPro" id="IPR016169">
    <property type="entry name" value="FAD-bd_PCMH_sub2"/>
</dbReference>
<comment type="similarity">
    <text evidence="2">Belongs to the oxygen-dependent FAD-linked oxidoreductase family.</text>
</comment>
<dbReference type="PANTHER" id="PTHR42973:SF39">
    <property type="entry name" value="FAD-BINDING PCMH-TYPE DOMAIN-CONTAINING PROTEIN"/>
    <property type="match status" value="1"/>
</dbReference>
<evidence type="ECO:0000259" key="6">
    <source>
        <dbReference type="PROSITE" id="PS51387"/>
    </source>
</evidence>
<dbReference type="InterPro" id="IPR016166">
    <property type="entry name" value="FAD-bd_PCMH"/>
</dbReference>
<dbReference type="InterPro" id="IPR006093">
    <property type="entry name" value="Oxy_OxRdtase_FAD_BS"/>
</dbReference>
<dbReference type="PANTHER" id="PTHR42973">
    <property type="entry name" value="BINDING OXIDOREDUCTASE, PUTATIVE (AFU_ORTHOLOGUE AFUA_1G17690)-RELATED"/>
    <property type="match status" value="1"/>
</dbReference>
<accession>A0A6G4AJK3</accession>
<keyword evidence="3" id="KW-0285">Flavoprotein</keyword>
<keyword evidence="5" id="KW-0560">Oxidoreductase</keyword>
<dbReference type="EMBL" id="JAAIKT010000023">
    <property type="protein sequence ID" value="NEW72677.1"/>
    <property type="molecule type" value="Genomic_DNA"/>
</dbReference>
<dbReference type="InterPro" id="IPR006094">
    <property type="entry name" value="Oxid_FAD_bind_N"/>
</dbReference>
<evidence type="ECO:0000256" key="2">
    <source>
        <dbReference type="ARBA" id="ARBA00005466"/>
    </source>
</evidence>
<protein>
    <submittedName>
        <fullName evidence="7">FAD-binding oxidoreductase</fullName>
    </submittedName>
</protein>
<evidence type="ECO:0000256" key="5">
    <source>
        <dbReference type="ARBA" id="ARBA00023002"/>
    </source>
</evidence>
<keyword evidence="4" id="KW-0274">FAD</keyword>
<evidence type="ECO:0000256" key="3">
    <source>
        <dbReference type="ARBA" id="ARBA00022630"/>
    </source>
</evidence>
<dbReference type="Pfam" id="PF01565">
    <property type="entry name" value="FAD_binding_4"/>
    <property type="match status" value="1"/>
</dbReference>
<dbReference type="AlphaFoldDB" id="A0A6G4AJK3"/>
<dbReference type="GO" id="GO:0071949">
    <property type="term" value="F:FAD binding"/>
    <property type="evidence" value="ECO:0007669"/>
    <property type="project" value="InterPro"/>
</dbReference>
<evidence type="ECO:0000256" key="1">
    <source>
        <dbReference type="ARBA" id="ARBA00001974"/>
    </source>
</evidence>
<dbReference type="PROSITE" id="PS00862">
    <property type="entry name" value="OX2_COVAL_FAD"/>
    <property type="match status" value="1"/>
</dbReference>
<evidence type="ECO:0000313" key="8">
    <source>
        <dbReference type="Proteomes" id="UP000476310"/>
    </source>
</evidence>
<dbReference type="InterPro" id="IPR050416">
    <property type="entry name" value="FAD-linked_Oxidoreductase"/>
</dbReference>
<name>A0A6G4AJK3_9ACTN</name>
<proteinExistence type="inferred from homology"/>
<dbReference type="Proteomes" id="UP000476310">
    <property type="component" value="Unassembled WGS sequence"/>
</dbReference>
<feature type="domain" description="FAD-binding PCMH-type" evidence="6">
    <location>
        <begin position="38"/>
        <end position="210"/>
    </location>
</feature>
<evidence type="ECO:0000256" key="4">
    <source>
        <dbReference type="ARBA" id="ARBA00022827"/>
    </source>
</evidence>
<comment type="caution">
    <text evidence="7">The sequence shown here is derived from an EMBL/GenBank/DDBJ whole genome shotgun (WGS) entry which is preliminary data.</text>
</comment>
<dbReference type="Gene3D" id="3.30.43.10">
    <property type="entry name" value="Uridine Diphospho-n-acetylenolpyruvylglucosamine Reductase, domain 2"/>
    <property type="match status" value="1"/>
</dbReference>
<dbReference type="RefSeq" id="WP_037959749.1">
    <property type="nucleotide sequence ID" value="NZ_JAAIKT010000023.1"/>
</dbReference>
<dbReference type="Gene3D" id="3.40.462.20">
    <property type="match status" value="1"/>
</dbReference>
<dbReference type="SUPFAM" id="SSF56176">
    <property type="entry name" value="FAD-binding/transporter-associated domain-like"/>
    <property type="match status" value="1"/>
</dbReference>
<dbReference type="PROSITE" id="PS51387">
    <property type="entry name" value="FAD_PCMH"/>
    <property type="match status" value="1"/>
</dbReference>
<dbReference type="GO" id="GO:0016491">
    <property type="term" value="F:oxidoreductase activity"/>
    <property type="evidence" value="ECO:0007669"/>
    <property type="project" value="UniProtKB-KW"/>
</dbReference>
<dbReference type="InterPro" id="IPR036318">
    <property type="entry name" value="FAD-bd_PCMH-like_sf"/>
</dbReference>
<gene>
    <name evidence="7" type="ORF">G4H13_20305</name>
</gene>
<comment type="cofactor">
    <cofactor evidence="1">
        <name>FAD</name>
        <dbReference type="ChEBI" id="CHEBI:57692"/>
    </cofactor>
</comment>